<dbReference type="AlphaFoldDB" id="A0AAV3P6V8"/>
<name>A0AAV3P6V8_LITER</name>
<dbReference type="PANTHER" id="PTHR15002">
    <property type="entry name" value="RIBOSOMAL BIOGENESIS PROTEIN LAS1L"/>
    <property type="match status" value="1"/>
</dbReference>
<sequence length="623" mass="69634">MDSHLGLNIQAPLDPSMEGVDLTIQQSFKLVPWMSWDEWCFVKDALFSSSFSEVSAAIRRVAMWRSRGCIPVAVDVTASIIEIRQKDPFFRNVIDGNAEQSEEMLSMLYSMAIMRLVNGVVERTRKKNEISIAEAADAIDLPRMLIDVRHEGSHRELPSLPLVRLASSKALDWLKSYYWQPQKSSFFVGSDVTTNLRKEIKQKLLELASSLNVNRSTQSSSLLKRKHSKKDIAKAVKNVLRLYSSDSSEVATIVIEMLLKVSESLGLSKVGYNSESEGNDVQSGHDWKAIILKLSCKEPELLPTLLRVVLNKYVIQKNGEEYLSSQNIAQSCQIDQLACLFEWLLDILKHVQPKMSGGKPERSFNLPDATLFECLHKCVMASSLGDNQLFPSALVLAEMMGNSALADKLLKLSLLSVNAEADIEEFSSNSDSGSFFSAQEDSIHQATEDFELFKSSCPRNSNVKLRENPVEPKRRWKVVNSWKQCPIGMLPHAIGFSGRLPVLDINDDTEETETPNGSDQDERGQSRRKREPEHDVAIIDDSSLKRMRETTWNCESDNSTLEGLTGHLMIDGFWKKVSEDELNAISSAIKVWGLPLNLPTVSHLQAPLRCSSTKGASQPTSVG</sequence>
<feature type="region of interest" description="Disordered" evidence="1">
    <location>
        <begin position="507"/>
        <end position="534"/>
    </location>
</feature>
<dbReference type="GO" id="GO:0030687">
    <property type="term" value="C:preribosome, large subunit precursor"/>
    <property type="evidence" value="ECO:0007669"/>
    <property type="project" value="TreeGrafter"/>
</dbReference>
<organism evidence="2 3">
    <name type="scientific">Lithospermum erythrorhizon</name>
    <name type="common">Purple gromwell</name>
    <name type="synonym">Lithospermum officinale var. erythrorhizon</name>
    <dbReference type="NCBI Taxonomy" id="34254"/>
    <lineage>
        <taxon>Eukaryota</taxon>
        <taxon>Viridiplantae</taxon>
        <taxon>Streptophyta</taxon>
        <taxon>Embryophyta</taxon>
        <taxon>Tracheophyta</taxon>
        <taxon>Spermatophyta</taxon>
        <taxon>Magnoliopsida</taxon>
        <taxon>eudicotyledons</taxon>
        <taxon>Gunneridae</taxon>
        <taxon>Pentapetalae</taxon>
        <taxon>asterids</taxon>
        <taxon>lamiids</taxon>
        <taxon>Boraginales</taxon>
        <taxon>Boraginaceae</taxon>
        <taxon>Boraginoideae</taxon>
        <taxon>Lithospermeae</taxon>
        <taxon>Lithospermum</taxon>
    </lineage>
</organism>
<dbReference type="GO" id="GO:0000470">
    <property type="term" value="P:maturation of LSU-rRNA"/>
    <property type="evidence" value="ECO:0007669"/>
    <property type="project" value="TreeGrafter"/>
</dbReference>
<evidence type="ECO:0000313" key="3">
    <source>
        <dbReference type="Proteomes" id="UP001454036"/>
    </source>
</evidence>
<accession>A0AAV3P6V8</accession>
<gene>
    <name evidence="2" type="ORF">LIER_07063</name>
</gene>
<dbReference type="EMBL" id="BAABME010001068">
    <property type="protein sequence ID" value="GAA0147339.1"/>
    <property type="molecule type" value="Genomic_DNA"/>
</dbReference>
<comment type="caution">
    <text evidence="2">The sequence shown here is derived from an EMBL/GenBank/DDBJ whole genome shotgun (WGS) entry which is preliminary data.</text>
</comment>
<reference evidence="2 3" key="1">
    <citation type="submission" date="2024-01" db="EMBL/GenBank/DDBJ databases">
        <title>The complete chloroplast genome sequence of Lithospermum erythrorhizon: insights into the phylogenetic relationship among Boraginaceae species and the maternal lineages of purple gromwells.</title>
        <authorList>
            <person name="Okada T."/>
            <person name="Watanabe K."/>
        </authorList>
    </citation>
    <scope>NUCLEOTIDE SEQUENCE [LARGE SCALE GENOMIC DNA]</scope>
</reference>
<dbReference type="Pfam" id="PF04031">
    <property type="entry name" value="Las1"/>
    <property type="match status" value="1"/>
</dbReference>
<dbReference type="InterPro" id="IPR007174">
    <property type="entry name" value="Las1"/>
</dbReference>
<protein>
    <submittedName>
        <fullName evidence="2">Uncharacterized protein</fullName>
    </submittedName>
</protein>
<proteinExistence type="predicted"/>
<dbReference type="GO" id="GO:0000460">
    <property type="term" value="P:maturation of 5.8S rRNA"/>
    <property type="evidence" value="ECO:0007669"/>
    <property type="project" value="TreeGrafter"/>
</dbReference>
<feature type="compositionally biased region" description="Basic and acidic residues" evidence="1">
    <location>
        <begin position="520"/>
        <end position="534"/>
    </location>
</feature>
<evidence type="ECO:0000313" key="2">
    <source>
        <dbReference type="EMBL" id="GAA0147339.1"/>
    </source>
</evidence>
<dbReference type="Proteomes" id="UP001454036">
    <property type="component" value="Unassembled WGS sequence"/>
</dbReference>
<dbReference type="GO" id="GO:0004519">
    <property type="term" value="F:endonuclease activity"/>
    <property type="evidence" value="ECO:0007669"/>
    <property type="project" value="InterPro"/>
</dbReference>
<dbReference type="GO" id="GO:0090730">
    <property type="term" value="C:Las1 complex"/>
    <property type="evidence" value="ECO:0007669"/>
    <property type="project" value="InterPro"/>
</dbReference>
<keyword evidence="3" id="KW-1185">Reference proteome</keyword>
<evidence type="ECO:0000256" key="1">
    <source>
        <dbReference type="SAM" id="MobiDB-lite"/>
    </source>
</evidence>
<dbReference type="PANTHER" id="PTHR15002:SF0">
    <property type="entry name" value="RIBOSOMAL BIOGENESIS PROTEIN LAS1L"/>
    <property type="match status" value="1"/>
</dbReference>